<evidence type="ECO:0000313" key="1">
    <source>
        <dbReference type="EMBL" id="BAJ49669.1"/>
    </source>
</evidence>
<gene>
    <name evidence="1" type="ORF">HGMM_F21D07C19</name>
</gene>
<sequence length="96" mass="10018">MKLRSKPRKRSISRISSSYIFRASSSSSPTGCCVTASSTGFTLSSLTVCSSCGGVGGTTSTSGDVSGFCGDGLIRRTIFFGNLQRPRSSCLQLCSE</sequence>
<reference evidence="1" key="1">
    <citation type="journal article" date="2005" name="Environ. Microbiol.">
        <title>Genetic and functional properties of uncultivated thermophilic crenarchaeotes from a subsurface gold mine as revealed by analysis of genome fragments.</title>
        <authorList>
            <person name="Nunoura T."/>
            <person name="Hirayama H."/>
            <person name="Takami H."/>
            <person name="Oida H."/>
            <person name="Nishi S."/>
            <person name="Shimamura S."/>
            <person name="Suzuki Y."/>
            <person name="Inagaki F."/>
            <person name="Takai K."/>
            <person name="Nealson K.H."/>
            <person name="Horikoshi K."/>
        </authorList>
    </citation>
    <scope>NUCLEOTIDE SEQUENCE</scope>
</reference>
<dbReference type="EMBL" id="AP011899">
    <property type="protein sequence ID" value="BAJ49669.1"/>
    <property type="molecule type" value="Genomic_DNA"/>
</dbReference>
<protein>
    <submittedName>
        <fullName evidence="1">Uncharacterized protein</fullName>
    </submittedName>
</protein>
<dbReference type="AlphaFoldDB" id="E6NBG3"/>
<reference evidence="1" key="2">
    <citation type="journal article" date="2011" name="Nucleic Acids Res.">
        <title>Insights into the evolution of Archaea and eukaryotic protein modifier systems revealed by the genome of a novel archaeal group.</title>
        <authorList>
            <person name="Nunoura T."/>
            <person name="Takaki Y."/>
            <person name="Kakuta J."/>
            <person name="Nishi S."/>
            <person name="Sugahara J."/>
            <person name="Kazama H."/>
            <person name="Chee G."/>
            <person name="Hattori M."/>
            <person name="Kanai A."/>
            <person name="Atomi H."/>
            <person name="Takai K."/>
            <person name="Takami H."/>
        </authorList>
    </citation>
    <scope>NUCLEOTIDE SEQUENCE</scope>
</reference>
<proteinExistence type="predicted"/>
<organism evidence="1">
    <name type="scientific">Caldiarchaeum subterraneum</name>
    <dbReference type="NCBI Taxonomy" id="311458"/>
    <lineage>
        <taxon>Archaea</taxon>
        <taxon>Nitrososphaerota</taxon>
        <taxon>Candidatus Caldarchaeales</taxon>
        <taxon>Candidatus Caldarchaeaceae</taxon>
        <taxon>Candidatus Caldarchaeum</taxon>
    </lineage>
</organism>
<name>E6NBG3_CALS0</name>
<accession>E6NBG3</accession>